<comment type="catalytic activity">
    <reaction evidence="11">
        <text>12-hexadecanoyloxy-octadecanoate + H2O = 12-hydroxyoctadecanoate + hexadecanoate + H(+)</text>
        <dbReference type="Rhea" id="RHEA:52056"/>
        <dbReference type="ChEBI" id="CHEBI:7896"/>
        <dbReference type="ChEBI" id="CHEBI:15377"/>
        <dbReference type="ChEBI" id="CHEBI:15378"/>
        <dbReference type="ChEBI" id="CHEBI:83677"/>
        <dbReference type="ChEBI" id="CHEBI:84201"/>
    </reaction>
    <physiologicalReaction direction="left-to-right" evidence="11">
        <dbReference type="Rhea" id="RHEA:52057"/>
    </physiologicalReaction>
</comment>
<comment type="catalytic activity">
    <reaction evidence="14">
        <text>12-octadecanoyloxy-octadecanoate + H2O = 12-hydroxyoctadecanoate + octadecanoate + H(+)</text>
        <dbReference type="Rhea" id="RHEA:52080"/>
        <dbReference type="ChEBI" id="CHEBI:15377"/>
        <dbReference type="ChEBI" id="CHEBI:15378"/>
        <dbReference type="ChEBI" id="CHEBI:25629"/>
        <dbReference type="ChEBI" id="CHEBI:84201"/>
        <dbReference type="ChEBI" id="CHEBI:136330"/>
    </reaction>
    <physiologicalReaction direction="left-to-right" evidence="14">
        <dbReference type="Rhea" id="RHEA:52081"/>
    </physiologicalReaction>
</comment>
<evidence type="ECO:0000256" key="9">
    <source>
        <dbReference type="ARBA" id="ARBA00023128"/>
    </source>
</evidence>
<comment type="catalytic activity">
    <reaction evidence="16">
        <text>9-(9Z-octadecenoyloxy)-octadecanoate + H2O = 9-hydroxy-octadecanoate + (9Z)-octadecenoate + H(+)</text>
        <dbReference type="Rhea" id="RHEA:52048"/>
        <dbReference type="ChEBI" id="CHEBI:15377"/>
        <dbReference type="ChEBI" id="CHEBI:15378"/>
        <dbReference type="ChEBI" id="CHEBI:30823"/>
        <dbReference type="ChEBI" id="CHEBI:136282"/>
        <dbReference type="ChEBI" id="CHEBI:136286"/>
    </reaction>
    <physiologicalReaction direction="left-to-right" evidence="16">
        <dbReference type="Rhea" id="RHEA:52049"/>
    </physiologicalReaction>
</comment>
<evidence type="ECO:0000256" key="18">
    <source>
        <dbReference type="ARBA" id="ARBA00049296"/>
    </source>
</evidence>
<evidence type="ECO:0000256" key="13">
    <source>
        <dbReference type="ARBA" id="ARBA00047863"/>
    </source>
</evidence>
<gene>
    <name evidence="22" type="ORF">NMOB1V02_LOCUS4532</name>
</gene>
<dbReference type="AlphaFoldDB" id="A0A7R9BMM2"/>
<comment type="catalytic activity">
    <reaction evidence="1">
        <text>9-(9Z-hexadecenoyloxy)-octadecanoate + H2O = (9Z)-hexadecenoate + 9-hydroxy-octadecanoate + H(+)</text>
        <dbReference type="Rhea" id="RHEA:52068"/>
        <dbReference type="ChEBI" id="CHEBI:15377"/>
        <dbReference type="ChEBI" id="CHEBI:15378"/>
        <dbReference type="ChEBI" id="CHEBI:32372"/>
        <dbReference type="ChEBI" id="CHEBI:136286"/>
        <dbReference type="ChEBI" id="CHEBI:136309"/>
    </reaction>
    <physiologicalReaction direction="left-to-right" evidence="1">
        <dbReference type="Rhea" id="RHEA:52069"/>
    </physiologicalReaction>
</comment>
<dbReference type="Pfam" id="PF04750">
    <property type="entry name" value="Far-17a_AIG1"/>
    <property type="match status" value="1"/>
</dbReference>
<comment type="similarity">
    <text evidence="4">Belongs to the AIG1 family.</text>
</comment>
<evidence type="ECO:0008006" key="24">
    <source>
        <dbReference type="Google" id="ProtNLM"/>
    </source>
</evidence>
<comment type="catalytic activity">
    <reaction evidence="20">
        <text>12-(9Z-hexadecenoyloxy)-octadecanoate + H2O = 12-hydroxyoctadecanoate + (9Z)-hexadecenoate + H(+)</text>
        <dbReference type="Rhea" id="RHEA:52072"/>
        <dbReference type="ChEBI" id="CHEBI:15377"/>
        <dbReference type="ChEBI" id="CHEBI:15378"/>
        <dbReference type="ChEBI" id="CHEBI:32372"/>
        <dbReference type="ChEBI" id="CHEBI:84201"/>
        <dbReference type="ChEBI" id="CHEBI:136312"/>
    </reaction>
    <physiologicalReaction direction="left-to-right" evidence="20">
        <dbReference type="Rhea" id="RHEA:52073"/>
    </physiologicalReaction>
</comment>
<evidence type="ECO:0000256" key="10">
    <source>
        <dbReference type="ARBA" id="ARBA00023136"/>
    </source>
</evidence>
<comment type="subcellular location">
    <subcellularLocation>
        <location evidence="2">Endomembrane system</location>
        <topology evidence="2">Multi-pass membrane protein</topology>
    </subcellularLocation>
    <subcellularLocation>
        <location evidence="3">Mitochondrion inner membrane</location>
    </subcellularLocation>
</comment>
<dbReference type="SUPFAM" id="SSF81411">
    <property type="entry name" value="Mitochondrial cytochrome c oxidase subunit VIa"/>
    <property type="match status" value="1"/>
</dbReference>
<evidence type="ECO:0000256" key="15">
    <source>
        <dbReference type="ARBA" id="ARBA00048701"/>
    </source>
</evidence>
<sequence length="371" mass="43716">MNRGTQITMKRLFSTSQRMLAEAAGEHAGGMDLWRKLTFFGAFPVIALCAVKTYLDVTQHPHEPPEFIKYDHLRIRTKESKWLRLIFHLAGFVFFAYDIWYHLEYLHYPESMKHMYTYGGMFKYLTVWDLFVQCGFYLVCALCDVRPNQHHSRWDVRFKDFFFAAFAFPLGLFVSMMFWSIYAVDRELILPSAFRTIYPWWLNHMDHSAPIAFILIEAMTLPHFVSMMFWSIYAVDRELILPSAFRTIYPWWLNHMDHSAPIAFILIEAMTLPHVFPSRWKGMSALLLLALVYLGWILYLALNFNVWVYPFLKVMSWPMRGLFIVLSMCVFMGVYMIGDFFLKRSSSAALESGRRSTFLDSPISSGMRKKQ</sequence>
<keyword evidence="9" id="KW-0496">Mitochondrion</keyword>
<dbReference type="EMBL" id="CAJPEX010000712">
    <property type="protein sequence ID" value="CAG0916934.1"/>
    <property type="molecule type" value="Genomic_DNA"/>
</dbReference>
<dbReference type="PANTHER" id="PTHR10989:SF16">
    <property type="entry name" value="AT02829P-RELATED"/>
    <property type="match status" value="1"/>
</dbReference>
<evidence type="ECO:0000313" key="23">
    <source>
        <dbReference type="Proteomes" id="UP000678499"/>
    </source>
</evidence>
<evidence type="ECO:0000256" key="19">
    <source>
        <dbReference type="ARBA" id="ARBA00049322"/>
    </source>
</evidence>
<dbReference type="EMBL" id="OA882749">
    <property type="protein sequence ID" value="CAD7276782.1"/>
    <property type="molecule type" value="Genomic_DNA"/>
</dbReference>
<dbReference type="Proteomes" id="UP000678499">
    <property type="component" value="Unassembled WGS sequence"/>
</dbReference>
<keyword evidence="10 21" id="KW-0472">Membrane</keyword>
<evidence type="ECO:0000256" key="6">
    <source>
        <dbReference type="ARBA" id="ARBA00022792"/>
    </source>
</evidence>
<name>A0A7R9BMM2_9CRUS</name>
<accession>A0A7R9BMM2</accession>
<comment type="catalytic activity">
    <reaction evidence="19">
        <text>13-(9Z-hexadecenoyloxy)-octadecanoate + H2O = 13-hydroxy-octadecanoate + (9Z)-hexadecenoate + H(+)</text>
        <dbReference type="Rhea" id="RHEA:52076"/>
        <dbReference type="ChEBI" id="CHEBI:15377"/>
        <dbReference type="ChEBI" id="CHEBI:15378"/>
        <dbReference type="ChEBI" id="CHEBI:32372"/>
        <dbReference type="ChEBI" id="CHEBI:136304"/>
        <dbReference type="ChEBI" id="CHEBI:136315"/>
    </reaction>
    <physiologicalReaction direction="left-to-right" evidence="19">
        <dbReference type="Rhea" id="RHEA:52077"/>
    </physiologicalReaction>
</comment>
<comment type="catalytic activity">
    <reaction evidence="12">
        <text>13-octadecanoyloxy-octadecanoate + H2O = 13-hydroxy-octadecanoate + octadecanoate + H(+)</text>
        <dbReference type="Rhea" id="RHEA:52084"/>
        <dbReference type="ChEBI" id="CHEBI:15377"/>
        <dbReference type="ChEBI" id="CHEBI:15378"/>
        <dbReference type="ChEBI" id="CHEBI:25629"/>
        <dbReference type="ChEBI" id="CHEBI:136304"/>
        <dbReference type="ChEBI" id="CHEBI:136335"/>
    </reaction>
    <physiologicalReaction direction="left-to-right" evidence="12">
        <dbReference type="Rhea" id="RHEA:52085"/>
    </physiologicalReaction>
</comment>
<comment type="catalytic activity">
    <reaction evidence="13">
        <text>9-hexadecanoyloxy-octadecanoate + H2O = 9-hydroxy-octadecanoate + hexadecanoate + H(+)</text>
        <dbReference type="Rhea" id="RHEA:52052"/>
        <dbReference type="ChEBI" id="CHEBI:7896"/>
        <dbReference type="ChEBI" id="CHEBI:15377"/>
        <dbReference type="ChEBI" id="CHEBI:15378"/>
        <dbReference type="ChEBI" id="CHEBI:83670"/>
        <dbReference type="ChEBI" id="CHEBI:136286"/>
    </reaction>
    <physiologicalReaction direction="left-to-right" evidence="13">
        <dbReference type="Rhea" id="RHEA:52053"/>
    </physiologicalReaction>
</comment>
<dbReference type="InterPro" id="IPR036418">
    <property type="entry name" value="Cyt_c_oxidase_su6a_sf"/>
</dbReference>
<comment type="catalytic activity">
    <reaction evidence="17">
        <text>9-octadecanoyloxy-octadecanoate + H2O = 9-hydroxy-octadecanoate + octadecanoate + H(+)</text>
        <dbReference type="Rhea" id="RHEA:52096"/>
        <dbReference type="ChEBI" id="CHEBI:15377"/>
        <dbReference type="ChEBI" id="CHEBI:15378"/>
        <dbReference type="ChEBI" id="CHEBI:25629"/>
        <dbReference type="ChEBI" id="CHEBI:136286"/>
        <dbReference type="ChEBI" id="CHEBI:136373"/>
    </reaction>
    <physiologicalReaction direction="left-to-right" evidence="17">
        <dbReference type="Rhea" id="RHEA:52097"/>
    </physiologicalReaction>
</comment>
<evidence type="ECO:0000256" key="7">
    <source>
        <dbReference type="ARBA" id="ARBA00022946"/>
    </source>
</evidence>
<evidence type="ECO:0000313" key="22">
    <source>
        <dbReference type="EMBL" id="CAD7276782.1"/>
    </source>
</evidence>
<keyword evidence="5 21" id="KW-0812">Transmembrane</keyword>
<dbReference type="Pfam" id="PF02046">
    <property type="entry name" value="COX6A"/>
    <property type="match status" value="1"/>
</dbReference>
<feature type="transmembrane region" description="Helical" evidence="21">
    <location>
        <begin position="286"/>
        <end position="309"/>
    </location>
</feature>
<dbReference type="GO" id="GO:0012505">
    <property type="term" value="C:endomembrane system"/>
    <property type="evidence" value="ECO:0007669"/>
    <property type="project" value="UniProtKB-SubCell"/>
</dbReference>
<evidence type="ECO:0000256" key="20">
    <source>
        <dbReference type="ARBA" id="ARBA00049428"/>
    </source>
</evidence>
<proteinExistence type="inferred from homology"/>
<evidence type="ECO:0000256" key="12">
    <source>
        <dbReference type="ARBA" id="ARBA00047427"/>
    </source>
</evidence>
<dbReference type="InterPro" id="IPR006838">
    <property type="entry name" value="ADTRP_AIG1"/>
</dbReference>
<protein>
    <recommendedName>
        <fullName evidence="24">Androgen-dependent TFPI-regulating protein</fullName>
    </recommendedName>
</protein>
<keyword evidence="6" id="KW-0999">Mitochondrion inner membrane</keyword>
<dbReference type="PANTHER" id="PTHR10989">
    <property type="entry name" value="ANDROGEN-INDUCED PROTEIN 1-RELATED"/>
    <property type="match status" value="1"/>
</dbReference>
<comment type="catalytic activity">
    <reaction evidence="18">
        <text>13-(9Z-octadecenoyloxy)-octadecanoate + H2O = 13-hydroxy-octadecanoate + (9Z)-octadecenoate + H(+)</text>
        <dbReference type="Rhea" id="RHEA:52064"/>
        <dbReference type="ChEBI" id="CHEBI:15377"/>
        <dbReference type="ChEBI" id="CHEBI:15378"/>
        <dbReference type="ChEBI" id="CHEBI:30823"/>
        <dbReference type="ChEBI" id="CHEBI:136303"/>
        <dbReference type="ChEBI" id="CHEBI:136304"/>
    </reaction>
    <physiologicalReaction direction="left-to-right" evidence="18">
        <dbReference type="Rhea" id="RHEA:52065"/>
    </physiologicalReaction>
</comment>
<dbReference type="Gene3D" id="4.10.95.10">
    <property type="entry name" value="Cytochrome c oxidase, subunit VIa"/>
    <property type="match status" value="1"/>
</dbReference>
<evidence type="ECO:0000256" key="17">
    <source>
        <dbReference type="ARBA" id="ARBA00049221"/>
    </source>
</evidence>
<evidence type="ECO:0000256" key="8">
    <source>
        <dbReference type="ARBA" id="ARBA00022989"/>
    </source>
</evidence>
<keyword evidence="8 21" id="KW-1133">Transmembrane helix</keyword>
<dbReference type="OrthoDB" id="1898221at2759"/>
<feature type="transmembrane region" description="Helical" evidence="21">
    <location>
        <begin position="121"/>
        <end position="140"/>
    </location>
</feature>
<organism evidence="22">
    <name type="scientific">Notodromas monacha</name>
    <dbReference type="NCBI Taxonomy" id="399045"/>
    <lineage>
        <taxon>Eukaryota</taxon>
        <taxon>Metazoa</taxon>
        <taxon>Ecdysozoa</taxon>
        <taxon>Arthropoda</taxon>
        <taxon>Crustacea</taxon>
        <taxon>Oligostraca</taxon>
        <taxon>Ostracoda</taxon>
        <taxon>Podocopa</taxon>
        <taxon>Podocopida</taxon>
        <taxon>Cypridocopina</taxon>
        <taxon>Cypridoidea</taxon>
        <taxon>Cyprididae</taxon>
        <taxon>Notodromas</taxon>
    </lineage>
</organism>
<evidence type="ECO:0000256" key="3">
    <source>
        <dbReference type="ARBA" id="ARBA00004273"/>
    </source>
</evidence>
<feature type="transmembrane region" description="Helical" evidence="21">
    <location>
        <begin position="82"/>
        <end position="101"/>
    </location>
</feature>
<evidence type="ECO:0000256" key="2">
    <source>
        <dbReference type="ARBA" id="ARBA00004127"/>
    </source>
</evidence>
<evidence type="ECO:0000256" key="14">
    <source>
        <dbReference type="ARBA" id="ARBA00048680"/>
    </source>
</evidence>
<dbReference type="GO" id="GO:0005743">
    <property type="term" value="C:mitochondrial inner membrane"/>
    <property type="evidence" value="ECO:0007669"/>
    <property type="project" value="UniProtKB-SubCell"/>
</dbReference>
<evidence type="ECO:0000256" key="4">
    <source>
        <dbReference type="ARBA" id="ARBA00009300"/>
    </source>
</evidence>
<evidence type="ECO:0000256" key="1">
    <source>
        <dbReference type="ARBA" id="ARBA00000923"/>
    </source>
</evidence>
<dbReference type="InterPro" id="IPR001349">
    <property type="entry name" value="Cyt_c_oxidase_su6a"/>
</dbReference>
<feature type="transmembrane region" description="Helical" evidence="21">
    <location>
        <begin position="321"/>
        <end position="342"/>
    </location>
</feature>
<reference evidence="22" key="1">
    <citation type="submission" date="2020-11" db="EMBL/GenBank/DDBJ databases">
        <authorList>
            <person name="Tran Van P."/>
        </authorList>
    </citation>
    <scope>NUCLEOTIDE SEQUENCE</scope>
</reference>
<keyword evidence="23" id="KW-1185">Reference proteome</keyword>
<comment type="catalytic activity">
    <reaction evidence="15">
        <text>12-(9Z-octadecenoyloxy)-octadecanoate + H2O = 12-hydroxyoctadecanoate + (9Z)-octadecenoate + H(+)</text>
        <dbReference type="Rhea" id="RHEA:52060"/>
        <dbReference type="ChEBI" id="CHEBI:15377"/>
        <dbReference type="ChEBI" id="CHEBI:15378"/>
        <dbReference type="ChEBI" id="CHEBI:30823"/>
        <dbReference type="ChEBI" id="CHEBI:84201"/>
        <dbReference type="ChEBI" id="CHEBI:136302"/>
    </reaction>
    <physiologicalReaction direction="left-to-right" evidence="15">
        <dbReference type="Rhea" id="RHEA:52061"/>
    </physiologicalReaction>
</comment>
<feature type="transmembrane region" description="Helical" evidence="21">
    <location>
        <begin position="161"/>
        <end position="182"/>
    </location>
</feature>
<keyword evidence="7" id="KW-0809">Transit peptide</keyword>
<evidence type="ECO:0000256" key="11">
    <source>
        <dbReference type="ARBA" id="ARBA00047368"/>
    </source>
</evidence>
<evidence type="ECO:0000256" key="16">
    <source>
        <dbReference type="ARBA" id="ARBA00048800"/>
    </source>
</evidence>
<evidence type="ECO:0000256" key="5">
    <source>
        <dbReference type="ARBA" id="ARBA00022692"/>
    </source>
</evidence>
<evidence type="ECO:0000256" key="21">
    <source>
        <dbReference type="SAM" id="Phobius"/>
    </source>
</evidence>
<feature type="transmembrane region" description="Helical" evidence="21">
    <location>
        <begin position="211"/>
        <end position="235"/>
    </location>
</feature>